<dbReference type="PANTHER" id="PTHR13754:SF13">
    <property type="entry name" value="METALLO-BETA-LACTAMASE SUPERFAMILY PROTEIN (AFU_ORTHOLOGUE AFUA_3G07630)"/>
    <property type="match status" value="1"/>
</dbReference>
<comment type="caution">
    <text evidence="2">The sequence shown here is derived from an EMBL/GenBank/DDBJ whole genome shotgun (WGS) entry which is preliminary data.</text>
</comment>
<gene>
    <name evidence="2" type="ORF">CONPUDRAFT_71505</name>
</gene>
<dbReference type="Proteomes" id="UP000053558">
    <property type="component" value="Unassembled WGS sequence"/>
</dbReference>
<dbReference type="GO" id="GO:0016740">
    <property type="term" value="F:transferase activity"/>
    <property type="evidence" value="ECO:0007669"/>
    <property type="project" value="TreeGrafter"/>
</dbReference>
<dbReference type="RefSeq" id="XP_007766433.1">
    <property type="nucleotide sequence ID" value="XM_007768243.1"/>
</dbReference>
<dbReference type="EMBL" id="JH711576">
    <property type="protein sequence ID" value="EIW82799.1"/>
    <property type="molecule type" value="Genomic_DNA"/>
</dbReference>
<evidence type="ECO:0000313" key="3">
    <source>
        <dbReference type="Proteomes" id="UP000053558"/>
    </source>
</evidence>
<name>A0A5M3MUJ0_CONPW</name>
<dbReference type="CDD" id="cd07713">
    <property type="entry name" value="DHPS-like_MBL-fold"/>
    <property type="match status" value="1"/>
</dbReference>
<reference evidence="3" key="1">
    <citation type="journal article" date="2012" name="Science">
        <title>The Paleozoic origin of enzymatic lignin decomposition reconstructed from 31 fungal genomes.</title>
        <authorList>
            <person name="Floudas D."/>
            <person name="Binder M."/>
            <person name="Riley R."/>
            <person name="Barry K."/>
            <person name="Blanchette R.A."/>
            <person name="Henrissat B."/>
            <person name="Martinez A.T."/>
            <person name="Otillar R."/>
            <person name="Spatafora J.W."/>
            <person name="Yadav J.S."/>
            <person name="Aerts A."/>
            <person name="Benoit I."/>
            <person name="Boyd A."/>
            <person name="Carlson A."/>
            <person name="Copeland A."/>
            <person name="Coutinho P.M."/>
            <person name="de Vries R.P."/>
            <person name="Ferreira P."/>
            <person name="Findley K."/>
            <person name="Foster B."/>
            <person name="Gaskell J."/>
            <person name="Glotzer D."/>
            <person name="Gorecki P."/>
            <person name="Heitman J."/>
            <person name="Hesse C."/>
            <person name="Hori C."/>
            <person name="Igarashi K."/>
            <person name="Jurgens J.A."/>
            <person name="Kallen N."/>
            <person name="Kersten P."/>
            <person name="Kohler A."/>
            <person name="Kuees U."/>
            <person name="Kumar T.K.A."/>
            <person name="Kuo A."/>
            <person name="LaButti K."/>
            <person name="Larrondo L.F."/>
            <person name="Lindquist E."/>
            <person name="Ling A."/>
            <person name="Lombard V."/>
            <person name="Lucas S."/>
            <person name="Lundell T."/>
            <person name="Martin R."/>
            <person name="McLaughlin D.J."/>
            <person name="Morgenstern I."/>
            <person name="Morin E."/>
            <person name="Murat C."/>
            <person name="Nagy L.G."/>
            <person name="Nolan M."/>
            <person name="Ohm R.A."/>
            <person name="Patyshakuliyeva A."/>
            <person name="Rokas A."/>
            <person name="Ruiz-Duenas F.J."/>
            <person name="Sabat G."/>
            <person name="Salamov A."/>
            <person name="Samejima M."/>
            <person name="Schmutz J."/>
            <person name="Slot J.C."/>
            <person name="St John F."/>
            <person name="Stenlid J."/>
            <person name="Sun H."/>
            <person name="Sun S."/>
            <person name="Syed K."/>
            <person name="Tsang A."/>
            <person name="Wiebenga A."/>
            <person name="Young D."/>
            <person name="Pisabarro A."/>
            <person name="Eastwood D.C."/>
            <person name="Martin F."/>
            <person name="Cullen D."/>
            <person name="Grigoriev I.V."/>
            <person name="Hibbett D.S."/>
        </authorList>
    </citation>
    <scope>NUCLEOTIDE SEQUENCE [LARGE SCALE GENOMIC DNA]</scope>
    <source>
        <strain evidence="3">RWD-64-598 SS2</strain>
    </source>
</reference>
<protein>
    <recommendedName>
        <fullName evidence="1">Metallo-beta-lactamase domain-containing protein</fullName>
    </recommendedName>
</protein>
<dbReference type="Pfam" id="PF00753">
    <property type="entry name" value="Lactamase_B"/>
    <property type="match status" value="1"/>
</dbReference>
<dbReference type="InterPro" id="IPR001279">
    <property type="entry name" value="Metallo-B-lactamas"/>
</dbReference>
<sequence>MASATTASDAPVLRRVDKLTVTIVVDNSIEWMAKLPPGFSGESHRHLVDQTPPVDPLTGVPILDFENWCCGAHGFSALIETEVATADDTKSERHLTLFDTGPDSRTIARNADALQLPLASIDRVVLSHWHSDHTGGLLSLLSKRAHASDVTSNNTTTAQTGTRPIVVDAHPHRPTARGIAPGPAYDRVVGRLPEDPRFDAIERAGAQVETHAGAHAVAGGTVYVSGEIARVTAFEAGLPGGMRWDDVGAVWVAEPDIMDERYAAIDVAGKGLVIFSACSHAGIVNVLKDAVHKLARPIYAVIGGLHLVTPDLAPRIAPTVDFLSRQLVPAPAYVLPMHCTGFTARIALEAALGEGCVPAGVGTKFVLEGDRDAEARVMEPVIRSSV</sequence>
<dbReference type="OMA" id="CSGWRAK"/>
<feature type="domain" description="Metallo-beta-lactamase" evidence="1">
    <location>
        <begin position="92"/>
        <end position="206"/>
    </location>
</feature>
<dbReference type="InterPro" id="IPR036866">
    <property type="entry name" value="RibonucZ/Hydroxyglut_hydro"/>
</dbReference>
<organism evidence="2 3">
    <name type="scientific">Coniophora puteana (strain RWD-64-598)</name>
    <name type="common">Brown rot fungus</name>
    <dbReference type="NCBI Taxonomy" id="741705"/>
    <lineage>
        <taxon>Eukaryota</taxon>
        <taxon>Fungi</taxon>
        <taxon>Dikarya</taxon>
        <taxon>Basidiomycota</taxon>
        <taxon>Agaricomycotina</taxon>
        <taxon>Agaricomycetes</taxon>
        <taxon>Agaricomycetidae</taxon>
        <taxon>Boletales</taxon>
        <taxon>Coniophorineae</taxon>
        <taxon>Coniophoraceae</taxon>
        <taxon>Coniophora</taxon>
    </lineage>
</organism>
<dbReference type="AlphaFoldDB" id="A0A5M3MUJ0"/>
<dbReference type="GeneID" id="19208933"/>
<evidence type="ECO:0000259" key="1">
    <source>
        <dbReference type="Pfam" id="PF00753"/>
    </source>
</evidence>
<dbReference type="KEGG" id="cput:CONPUDRAFT_71505"/>
<accession>A0A5M3MUJ0</accession>
<evidence type="ECO:0000313" key="2">
    <source>
        <dbReference type="EMBL" id="EIW82799.1"/>
    </source>
</evidence>
<dbReference type="PANTHER" id="PTHR13754">
    <property type="entry name" value="METALLO-BETA-LACTAMASE SUPERFAMILY PROTEIN"/>
    <property type="match status" value="1"/>
</dbReference>
<dbReference type="InterPro" id="IPR041712">
    <property type="entry name" value="DHPS-like_MBL-fold"/>
</dbReference>
<dbReference type="SUPFAM" id="SSF56281">
    <property type="entry name" value="Metallo-hydrolase/oxidoreductase"/>
    <property type="match status" value="1"/>
</dbReference>
<dbReference type="OrthoDB" id="1470350at2759"/>
<dbReference type="InterPro" id="IPR052926">
    <property type="entry name" value="Metallo-beta-lactamase_dom"/>
</dbReference>
<dbReference type="Gene3D" id="3.60.15.10">
    <property type="entry name" value="Ribonuclease Z/Hydroxyacylglutathione hydrolase-like"/>
    <property type="match status" value="1"/>
</dbReference>
<proteinExistence type="predicted"/>
<keyword evidence="3" id="KW-1185">Reference proteome</keyword>